<keyword evidence="1" id="KW-1133">Transmembrane helix</keyword>
<organism evidence="2 3">
    <name type="scientific">Candidatus Jacksonbacteria bacterium RIFCSPLOWO2_02_FULL_44_20</name>
    <dbReference type="NCBI Taxonomy" id="1798460"/>
    <lineage>
        <taxon>Bacteria</taxon>
        <taxon>Candidatus Jacksoniibacteriota</taxon>
    </lineage>
</organism>
<dbReference type="Proteomes" id="UP000178315">
    <property type="component" value="Unassembled WGS sequence"/>
</dbReference>
<gene>
    <name evidence="2" type="ORF">A3H61_04335</name>
</gene>
<name>A0A1G2ABD9_9BACT</name>
<evidence type="ECO:0000256" key="1">
    <source>
        <dbReference type="SAM" id="Phobius"/>
    </source>
</evidence>
<dbReference type="AlphaFoldDB" id="A0A1G2ABD9"/>
<dbReference type="EMBL" id="MHJU01000003">
    <property type="protein sequence ID" value="OGY74132.1"/>
    <property type="molecule type" value="Genomic_DNA"/>
</dbReference>
<accession>A0A1G2ABD9</accession>
<keyword evidence="1" id="KW-0472">Membrane</keyword>
<feature type="transmembrane region" description="Helical" evidence="1">
    <location>
        <begin position="24"/>
        <end position="41"/>
    </location>
</feature>
<feature type="transmembrane region" description="Helical" evidence="1">
    <location>
        <begin position="47"/>
        <end position="64"/>
    </location>
</feature>
<evidence type="ECO:0000313" key="3">
    <source>
        <dbReference type="Proteomes" id="UP000178315"/>
    </source>
</evidence>
<reference evidence="2 3" key="1">
    <citation type="journal article" date="2016" name="Nat. Commun.">
        <title>Thousands of microbial genomes shed light on interconnected biogeochemical processes in an aquifer system.</title>
        <authorList>
            <person name="Anantharaman K."/>
            <person name="Brown C.T."/>
            <person name="Hug L.A."/>
            <person name="Sharon I."/>
            <person name="Castelle C.J."/>
            <person name="Probst A.J."/>
            <person name="Thomas B.C."/>
            <person name="Singh A."/>
            <person name="Wilkins M.J."/>
            <person name="Karaoz U."/>
            <person name="Brodie E.L."/>
            <person name="Williams K.H."/>
            <person name="Hubbard S.S."/>
            <person name="Banfield J.F."/>
        </authorList>
    </citation>
    <scope>NUCLEOTIDE SEQUENCE [LARGE SCALE GENOMIC DNA]</scope>
</reference>
<protein>
    <recommendedName>
        <fullName evidence="4">DUF5673 domain-containing protein</fullName>
    </recommendedName>
</protein>
<proteinExistence type="predicted"/>
<comment type="caution">
    <text evidence="2">The sequence shown here is derived from an EMBL/GenBank/DDBJ whole genome shotgun (WGS) entry which is preliminary data.</text>
</comment>
<evidence type="ECO:0008006" key="4">
    <source>
        <dbReference type="Google" id="ProtNLM"/>
    </source>
</evidence>
<keyword evidence="1" id="KW-0812">Transmembrane</keyword>
<evidence type="ECO:0000313" key="2">
    <source>
        <dbReference type="EMBL" id="OGY74132.1"/>
    </source>
</evidence>
<sequence>MPQKFGKILASWSVSEYEKHERSLAWYIAAGVLGFALFVWAIFTFNYLFALIIVLFSAIVYLRATSDPNIVKFLITTKGVRIGRREYQYKDIDRFWIIYDPPDVKKLYLAFKRSLAPRVMVPLKNQNPVKIREILLDFLFEDLEKEDEPMSEVIGRFAKL</sequence>